<dbReference type="AlphaFoldDB" id="A0A8S4SFF3"/>
<accession>A0A8S4SFF3</accession>
<sequence>MTYASVVFAHRPHSSNKSFQVLQNKFMRMATDSPWFVRNVDLHRDLDLPTIAQYMKILSKAYFEYAVQHPSRGVHLYPRPRRRSKATTSEACP</sequence>
<feature type="region of interest" description="Disordered" evidence="1">
    <location>
        <begin position="74"/>
        <end position="93"/>
    </location>
</feature>
<protein>
    <submittedName>
        <fullName evidence="2">Jg19842 protein</fullName>
    </submittedName>
</protein>
<dbReference type="Proteomes" id="UP000838756">
    <property type="component" value="Unassembled WGS sequence"/>
</dbReference>
<dbReference type="OrthoDB" id="10050074at2759"/>
<dbReference type="EMBL" id="CAKXAJ010026312">
    <property type="protein sequence ID" value="CAH2266703.1"/>
    <property type="molecule type" value="Genomic_DNA"/>
</dbReference>
<evidence type="ECO:0000313" key="2">
    <source>
        <dbReference type="EMBL" id="CAH2266703.1"/>
    </source>
</evidence>
<name>A0A8S4SFF3_9NEOP</name>
<evidence type="ECO:0000313" key="3">
    <source>
        <dbReference type="Proteomes" id="UP000838756"/>
    </source>
</evidence>
<proteinExistence type="predicted"/>
<gene>
    <name evidence="2" type="primary">jg19842</name>
    <name evidence="2" type="ORF">PAEG_LOCUS25378</name>
</gene>
<comment type="caution">
    <text evidence="2">The sequence shown here is derived from an EMBL/GenBank/DDBJ whole genome shotgun (WGS) entry which is preliminary data.</text>
</comment>
<reference evidence="2" key="1">
    <citation type="submission" date="2022-03" db="EMBL/GenBank/DDBJ databases">
        <authorList>
            <person name="Lindestad O."/>
        </authorList>
    </citation>
    <scope>NUCLEOTIDE SEQUENCE</scope>
</reference>
<organism evidence="2 3">
    <name type="scientific">Pararge aegeria aegeria</name>
    <dbReference type="NCBI Taxonomy" id="348720"/>
    <lineage>
        <taxon>Eukaryota</taxon>
        <taxon>Metazoa</taxon>
        <taxon>Ecdysozoa</taxon>
        <taxon>Arthropoda</taxon>
        <taxon>Hexapoda</taxon>
        <taxon>Insecta</taxon>
        <taxon>Pterygota</taxon>
        <taxon>Neoptera</taxon>
        <taxon>Endopterygota</taxon>
        <taxon>Lepidoptera</taxon>
        <taxon>Glossata</taxon>
        <taxon>Ditrysia</taxon>
        <taxon>Papilionoidea</taxon>
        <taxon>Nymphalidae</taxon>
        <taxon>Satyrinae</taxon>
        <taxon>Satyrini</taxon>
        <taxon>Parargina</taxon>
        <taxon>Pararge</taxon>
    </lineage>
</organism>
<evidence type="ECO:0000256" key="1">
    <source>
        <dbReference type="SAM" id="MobiDB-lite"/>
    </source>
</evidence>
<keyword evidence="3" id="KW-1185">Reference proteome</keyword>